<name>A0A7D9EMR7_PARCT</name>
<reference evidence="1" key="1">
    <citation type="submission" date="2020-04" db="EMBL/GenBank/DDBJ databases">
        <authorList>
            <person name="Alioto T."/>
            <person name="Alioto T."/>
            <person name="Gomez Garrido J."/>
        </authorList>
    </citation>
    <scope>NUCLEOTIDE SEQUENCE</scope>
    <source>
        <strain evidence="1">A484AB</strain>
    </source>
</reference>
<dbReference type="Proteomes" id="UP001152795">
    <property type="component" value="Unassembled WGS sequence"/>
</dbReference>
<sequence length="214" mass="23926">MDVKSARAKYYATPVCKLKQGNSSKWWKEVKSIGGLSSRDSWHHRLLSSDNPTCQHLVESINTFFTSLTSHFSPLQPDSTVTKTDVLASFLVDTGQVYQALRKIKTNKSPGSDLIPNKILKMFAFELAPVIADVYNSSLSQGVVPSQLKLSIIRPIPKVLPPTLTSQISKVMERFTINSLMPQVIDQLDPKQFALRNKSTTHALVYLPIKFLLP</sequence>
<dbReference type="PANTHER" id="PTHR47510">
    <property type="entry name" value="REVERSE TRANSCRIPTASE DOMAIN-CONTAINING PROTEIN"/>
    <property type="match status" value="1"/>
</dbReference>
<evidence type="ECO:0000313" key="1">
    <source>
        <dbReference type="EMBL" id="CAB4013579.1"/>
    </source>
</evidence>
<protein>
    <submittedName>
        <fullName evidence="1">Uncharacterized protein</fullName>
    </submittedName>
</protein>
<accession>A0A7D9EMR7</accession>
<dbReference type="AlphaFoldDB" id="A0A7D9EMR7"/>
<gene>
    <name evidence="1" type="ORF">PACLA_8A030458</name>
</gene>
<comment type="caution">
    <text evidence="1">The sequence shown here is derived from an EMBL/GenBank/DDBJ whole genome shotgun (WGS) entry which is preliminary data.</text>
</comment>
<dbReference type="EMBL" id="CACRXK020007933">
    <property type="protein sequence ID" value="CAB4013579.1"/>
    <property type="molecule type" value="Genomic_DNA"/>
</dbReference>
<dbReference type="PANTHER" id="PTHR47510:SF3">
    <property type="entry name" value="ENDO_EXONUCLEASE_PHOSPHATASE DOMAIN-CONTAINING PROTEIN"/>
    <property type="match status" value="1"/>
</dbReference>
<keyword evidence="2" id="KW-1185">Reference proteome</keyword>
<dbReference type="OrthoDB" id="410104at2759"/>
<organism evidence="1 2">
    <name type="scientific">Paramuricea clavata</name>
    <name type="common">Red gorgonian</name>
    <name type="synonym">Violescent sea-whip</name>
    <dbReference type="NCBI Taxonomy" id="317549"/>
    <lineage>
        <taxon>Eukaryota</taxon>
        <taxon>Metazoa</taxon>
        <taxon>Cnidaria</taxon>
        <taxon>Anthozoa</taxon>
        <taxon>Octocorallia</taxon>
        <taxon>Malacalcyonacea</taxon>
        <taxon>Plexauridae</taxon>
        <taxon>Paramuricea</taxon>
    </lineage>
</organism>
<evidence type="ECO:0000313" key="2">
    <source>
        <dbReference type="Proteomes" id="UP001152795"/>
    </source>
</evidence>
<proteinExistence type="predicted"/>